<dbReference type="Proteomes" id="UP000278586">
    <property type="component" value="Segment"/>
</dbReference>
<name>A0A386KG63_9CAUD</name>
<keyword evidence="2" id="KW-1185">Reference proteome</keyword>
<proteinExistence type="predicted"/>
<reference evidence="1 2" key="1">
    <citation type="submission" date="2018-08" db="EMBL/GenBank/DDBJ databases">
        <authorList>
            <person name="King R.A."/>
            <person name="Ngong N.B."/>
            <person name="Xu E.M."/>
            <person name="Austin H.D."/>
            <person name="Shervin T.J."/>
            <person name="Anderson J.K."/>
            <person name="Watkins T.N."/>
            <person name="Gaffney B.L."/>
            <person name="Staples A.K."/>
            <person name="Rinehart C.A."/>
            <person name="Rowland N.S."/>
            <person name="Garlena R.A."/>
            <person name="Russell D.A."/>
            <person name="Pope W.H."/>
            <person name="Jacobs-Sera D."/>
            <person name="Hendrix R.W."/>
            <person name="Hatfull G.F."/>
        </authorList>
    </citation>
    <scope>NUCLEOTIDE SEQUENCE [LARGE SCALE GENOMIC DNA]</scope>
</reference>
<protein>
    <submittedName>
        <fullName evidence="1">Uncharacterized protein</fullName>
    </submittedName>
</protein>
<dbReference type="GeneID" id="55005283"/>
<organism evidence="1 2">
    <name type="scientific">Gordonia phage Getalong</name>
    <dbReference type="NCBI Taxonomy" id="2315531"/>
    <lineage>
        <taxon>Viruses</taxon>
        <taxon>Duplodnaviria</taxon>
        <taxon>Heunggongvirae</taxon>
        <taxon>Uroviricota</taxon>
        <taxon>Caudoviricetes</taxon>
        <taxon>Langleyhallvirinae</taxon>
        <taxon>Getalongvirus</taxon>
        <taxon>Getalongvirus getalong</taxon>
    </lineage>
</organism>
<dbReference type="EMBL" id="MH779504">
    <property type="protein sequence ID" value="AYD83909.1"/>
    <property type="molecule type" value="Genomic_DNA"/>
</dbReference>
<dbReference type="KEGG" id="vg:55005283"/>
<accession>A0A386KG63</accession>
<evidence type="ECO:0000313" key="2">
    <source>
        <dbReference type="Proteomes" id="UP000278586"/>
    </source>
</evidence>
<sequence length="73" mass="8543">MPEFKVGDQVRRALAEHKPILDYEGMIYDCSCEGDLPWANRNENAPYGNSRDHYNEWADHIANVIDLGWEKDY</sequence>
<dbReference type="RefSeq" id="YP_009814162.1">
    <property type="nucleotide sequence ID" value="NC_048083.1"/>
</dbReference>
<gene>
    <name evidence="1" type="primary">49</name>
    <name evidence="1" type="ORF">SEA_GETALONG_49</name>
</gene>
<evidence type="ECO:0000313" key="1">
    <source>
        <dbReference type="EMBL" id="AYD83909.1"/>
    </source>
</evidence>